<sequence length="56" mass="6269">MAPPRRALLPKPRRATRIEWPNEHRKWIHTGAYSVSSPDHVGDAVRGGPITTARNS</sequence>
<comment type="caution">
    <text evidence="2">The sequence shown here is derived from an EMBL/GenBank/DDBJ whole genome shotgun (WGS) entry which is preliminary data.</text>
</comment>
<feature type="region of interest" description="Disordered" evidence="1">
    <location>
        <begin position="33"/>
        <end position="56"/>
    </location>
</feature>
<dbReference type="AlphaFoldDB" id="A0A3L6EVH2"/>
<evidence type="ECO:0000256" key="1">
    <source>
        <dbReference type="SAM" id="MobiDB-lite"/>
    </source>
</evidence>
<protein>
    <submittedName>
        <fullName evidence="2">Uncharacterized protein</fullName>
    </submittedName>
</protein>
<proteinExistence type="predicted"/>
<evidence type="ECO:0000313" key="2">
    <source>
        <dbReference type="EMBL" id="PWZ24835.1"/>
    </source>
</evidence>
<reference evidence="2 3" key="1">
    <citation type="journal article" date="2018" name="Nat. Genet.">
        <title>Extensive intraspecific gene order and gene structural variations between Mo17 and other maize genomes.</title>
        <authorList>
            <person name="Sun S."/>
            <person name="Zhou Y."/>
            <person name="Chen J."/>
            <person name="Shi J."/>
            <person name="Zhao H."/>
            <person name="Zhao H."/>
            <person name="Song W."/>
            <person name="Zhang M."/>
            <person name="Cui Y."/>
            <person name="Dong X."/>
            <person name="Liu H."/>
            <person name="Ma X."/>
            <person name="Jiao Y."/>
            <person name="Wang B."/>
            <person name="Wei X."/>
            <person name="Stein J.C."/>
            <person name="Glaubitz J.C."/>
            <person name="Lu F."/>
            <person name="Yu G."/>
            <person name="Liang C."/>
            <person name="Fengler K."/>
            <person name="Li B."/>
            <person name="Rafalski A."/>
            <person name="Schnable P.S."/>
            <person name="Ware D.H."/>
            <person name="Buckler E.S."/>
            <person name="Lai J."/>
        </authorList>
    </citation>
    <scope>NUCLEOTIDE SEQUENCE [LARGE SCALE GENOMIC DNA]</scope>
    <source>
        <strain evidence="3">cv. Missouri 17</strain>
        <tissue evidence="2">Seedling</tissue>
    </source>
</reference>
<dbReference type="EMBL" id="NCVQ01000006">
    <property type="protein sequence ID" value="PWZ24835.1"/>
    <property type="molecule type" value="Genomic_DNA"/>
</dbReference>
<gene>
    <name evidence="2" type="ORF">Zm00014a_022198</name>
</gene>
<accession>A0A3L6EVH2</accession>
<dbReference type="Proteomes" id="UP000251960">
    <property type="component" value="Chromosome 5"/>
</dbReference>
<organism evidence="2 3">
    <name type="scientific">Zea mays</name>
    <name type="common">Maize</name>
    <dbReference type="NCBI Taxonomy" id="4577"/>
    <lineage>
        <taxon>Eukaryota</taxon>
        <taxon>Viridiplantae</taxon>
        <taxon>Streptophyta</taxon>
        <taxon>Embryophyta</taxon>
        <taxon>Tracheophyta</taxon>
        <taxon>Spermatophyta</taxon>
        <taxon>Magnoliopsida</taxon>
        <taxon>Liliopsida</taxon>
        <taxon>Poales</taxon>
        <taxon>Poaceae</taxon>
        <taxon>PACMAD clade</taxon>
        <taxon>Panicoideae</taxon>
        <taxon>Andropogonodae</taxon>
        <taxon>Andropogoneae</taxon>
        <taxon>Tripsacinae</taxon>
        <taxon>Zea</taxon>
    </lineage>
</organism>
<evidence type="ECO:0000313" key="3">
    <source>
        <dbReference type="Proteomes" id="UP000251960"/>
    </source>
</evidence>
<name>A0A3L6EVH2_MAIZE</name>